<dbReference type="PANTHER" id="PTHR10622:SF10">
    <property type="entry name" value="HET DOMAIN-CONTAINING PROTEIN"/>
    <property type="match status" value="1"/>
</dbReference>
<protein>
    <submittedName>
        <fullName evidence="2">HET-domain-containing protein</fullName>
    </submittedName>
</protein>
<reference evidence="2" key="1">
    <citation type="journal article" date="2023" name="Mol. Phylogenet. Evol.">
        <title>Genome-scale phylogeny and comparative genomics of the fungal order Sordariales.</title>
        <authorList>
            <person name="Hensen N."/>
            <person name="Bonometti L."/>
            <person name="Westerberg I."/>
            <person name="Brannstrom I.O."/>
            <person name="Guillou S."/>
            <person name="Cros-Aarteil S."/>
            <person name="Calhoun S."/>
            <person name="Haridas S."/>
            <person name="Kuo A."/>
            <person name="Mondo S."/>
            <person name="Pangilinan J."/>
            <person name="Riley R."/>
            <person name="LaButti K."/>
            <person name="Andreopoulos B."/>
            <person name="Lipzen A."/>
            <person name="Chen C."/>
            <person name="Yan M."/>
            <person name="Daum C."/>
            <person name="Ng V."/>
            <person name="Clum A."/>
            <person name="Steindorff A."/>
            <person name="Ohm R.A."/>
            <person name="Martin F."/>
            <person name="Silar P."/>
            <person name="Natvig D.O."/>
            <person name="Lalanne C."/>
            <person name="Gautier V."/>
            <person name="Ament-Velasquez S.L."/>
            <person name="Kruys A."/>
            <person name="Hutchinson M.I."/>
            <person name="Powell A.J."/>
            <person name="Barry K."/>
            <person name="Miller A.N."/>
            <person name="Grigoriev I.V."/>
            <person name="Debuchy R."/>
            <person name="Gladieux P."/>
            <person name="Hiltunen Thoren M."/>
            <person name="Johannesson H."/>
        </authorList>
    </citation>
    <scope>NUCLEOTIDE SEQUENCE</scope>
    <source>
        <strain evidence="2">PSN309</strain>
    </source>
</reference>
<gene>
    <name evidence="2" type="ORF">QBC35DRAFT_382225</name>
</gene>
<dbReference type="Proteomes" id="UP001302126">
    <property type="component" value="Unassembled WGS sequence"/>
</dbReference>
<dbReference type="EMBL" id="MU864386">
    <property type="protein sequence ID" value="KAK4188581.1"/>
    <property type="molecule type" value="Genomic_DNA"/>
</dbReference>
<comment type="caution">
    <text evidence="2">The sequence shown here is derived from an EMBL/GenBank/DDBJ whole genome shotgun (WGS) entry which is preliminary data.</text>
</comment>
<dbReference type="PANTHER" id="PTHR10622">
    <property type="entry name" value="HET DOMAIN-CONTAINING PROTEIN"/>
    <property type="match status" value="1"/>
</dbReference>
<reference evidence="2" key="2">
    <citation type="submission" date="2023-05" db="EMBL/GenBank/DDBJ databases">
        <authorList>
            <consortium name="Lawrence Berkeley National Laboratory"/>
            <person name="Steindorff A."/>
            <person name="Hensen N."/>
            <person name="Bonometti L."/>
            <person name="Westerberg I."/>
            <person name="Brannstrom I.O."/>
            <person name="Guillou S."/>
            <person name="Cros-Aarteil S."/>
            <person name="Calhoun S."/>
            <person name="Haridas S."/>
            <person name="Kuo A."/>
            <person name="Mondo S."/>
            <person name="Pangilinan J."/>
            <person name="Riley R."/>
            <person name="Labutti K."/>
            <person name="Andreopoulos B."/>
            <person name="Lipzen A."/>
            <person name="Chen C."/>
            <person name="Yanf M."/>
            <person name="Daum C."/>
            <person name="Ng V."/>
            <person name="Clum A."/>
            <person name="Ohm R."/>
            <person name="Martin F."/>
            <person name="Silar P."/>
            <person name="Natvig D."/>
            <person name="Lalanne C."/>
            <person name="Gautier V."/>
            <person name="Ament-Velasquez S.L."/>
            <person name="Kruys A."/>
            <person name="Hutchinson M.I."/>
            <person name="Powell A.J."/>
            <person name="Barry K."/>
            <person name="Miller A.N."/>
            <person name="Grigoriev I.V."/>
            <person name="Debuchy R."/>
            <person name="Gladieux P."/>
            <person name="Thoren M.H."/>
            <person name="Johannesson H."/>
        </authorList>
    </citation>
    <scope>NUCLEOTIDE SEQUENCE</scope>
    <source>
        <strain evidence="2">PSN309</strain>
    </source>
</reference>
<feature type="domain" description="Heterokaryon incompatibility" evidence="1">
    <location>
        <begin position="22"/>
        <end position="111"/>
    </location>
</feature>
<evidence type="ECO:0000313" key="2">
    <source>
        <dbReference type="EMBL" id="KAK4188581.1"/>
    </source>
</evidence>
<dbReference type="AlphaFoldDB" id="A0AAN6WW20"/>
<name>A0AAN6WW20_9PEZI</name>
<dbReference type="Pfam" id="PF06985">
    <property type="entry name" value="HET"/>
    <property type="match status" value="1"/>
</dbReference>
<sequence>MRLLHTKRLELKEFFGRSAPPYAILSHTWAEDEVLFQHMQQGSAASRYGYRKVLGACAQAVKDGFEYIWIDTCCIDKSSSAELSEAINSMFRWYREAHVCYAFLSDVDSDEDPAALGSEFSKSRWFTRGWTLQELIAPPLVYFYASDWKEIGSRSALLHTVVYITKINMDYFKSGNLSQFSAAQKMS</sequence>
<evidence type="ECO:0000259" key="1">
    <source>
        <dbReference type="Pfam" id="PF06985"/>
    </source>
</evidence>
<evidence type="ECO:0000313" key="3">
    <source>
        <dbReference type="Proteomes" id="UP001302126"/>
    </source>
</evidence>
<organism evidence="2 3">
    <name type="scientific">Podospora australis</name>
    <dbReference type="NCBI Taxonomy" id="1536484"/>
    <lineage>
        <taxon>Eukaryota</taxon>
        <taxon>Fungi</taxon>
        <taxon>Dikarya</taxon>
        <taxon>Ascomycota</taxon>
        <taxon>Pezizomycotina</taxon>
        <taxon>Sordariomycetes</taxon>
        <taxon>Sordariomycetidae</taxon>
        <taxon>Sordariales</taxon>
        <taxon>Podosporaceae</taxon>
        <taxon>Podospora</taxon>
    </lineage>
</organism>
<proteinExistence type="predicted"/>
<accession>A0AAN6WW20</accession>
<keyword evidence="3" id="KW-1185">Reference proteome</keyword>
<dbReference type="InterPro" id="IPR010730">
    <property type="entry name" value="HET"/>
</dbReference>